<name>A0A6C0DN07_9ZZZZ</name>
<dbReference type="EMBL" id="MN739628">
    <property type="protein sequence ID" value="QHT16955.1"/>
    <property type="molecule type" value="Genomic_DNA"/>
</dbReference>
<feature type="transmembrane region" description="Helical" evidence="1">
    <location>
        <begin position="94"/>
        <end position="112"/>
    </location>
</feature>
<feature type="transmembrane region" description="Helical" evidence="1">
    <location>
        <begin position="183"/>
        <end position="200"/>
    </location>
</feature>
<organism evidence="2">
    <name type="scientific">viral metagenome</name>
    <dbReference type="NCBI Taxonomy" id="1070528"/>
    <lineage>
        <taxon>unclassified sequences</taxon>
        <taxon>metagenomes</taxon>
        <taxon>organismal metagenomes</taxon>
    </lineage>
</organism>
<keyword evidence="1" id="KW-1133">Transmembrane helix</keyword>
<dbReference type="AlphaFoldDB" id="A0A6C0DN07"/>
<feature type="transmembrane region" description="Helical" evidence="1">
    <location>
        <begin position="132"/>
        <end position="151"/>
    </location>
</feature>
<reference evidence="2" key="1">
    <citation type="journal article" date="2020" name="Nature">
        <title>Giant virus diversity and host interactions through global metagenomics.</title>
        <authorList>
            <person name="Schulz F."/>
            <person name="Roux S."/>
            <person name="Paez-Espino D."/>
            <person name="Jungbluth S."/>
            <person name="Walsh D.A."/>
            <person name="Denef V.J."/>
            <person name="McMahon K.D."/>
            <person name="Konstantinidis K.T."/>
            <person name="Eloe-Fadrosh E.A."/>
            <person name="Kyrpides N.C."/>
            <person name="Woyke T."/>
        </authorList>
    </citation>
    <scope>NUCLEOTIDE SEQUENCE</scope>
    <source>
        <strain evidence="2">GVMAG-M-3300023174-207</strain>
    </source>
</reference>
<keyword evidence="1" id="KW-0812">Transmembrane</keyword>
<evidence type="ECO:0000256" key="1">
    <source>
        <dbReference type="SAM" id="Phobius"/>
    </source>
</evidence>
<sequence>MCYTPQASVYAFIIGMVSSSYLLKSDSPDLKVIGGFFLFVSFMQLFDYIFWTTKDDDINRLFTKIACIFNNLQPIVLAFIIYKYKGSVKGKYLVYIYTLFIFLYTNNNWKSLDKTTSDKTMNGSLYWAWNNWKHAGIVYGLFLITITYLSYYNLSVPYNKMLGVFLPFFFFMSYFKYGASHLGRFWCYFAPYAPLIFLFLHPHTSTI</sequence>
<feature type="transmembrane region" description="Helical" evidence="1">
    <location>
        <begin position="158"/>
        <end position="177"/>
    </location>
</feature>
<feature type="transmembrane region" description="Helical" evidence="1">
    <location>
        <begin position="6"/>
        <end position="23"/>
    </location>
</feature>
<proteinExistence type="predicted"/>
<keyword evidence="1" id="KW-0472">Membrane</keyword>
<feature type="transmembrane region" description="Helical" evidence="1">
    <location>
        <begin position="30"/>
        <end position="50"/>
    </location>
</feature>
<feature type="transmembrane region" description="Helical" evidence="1">
    <location>
        <begin position="62"/>
        <end position="82"/>
    </location>
</feature>
<protein>
    <submittedName>
        <fullName evidence="2">Uncharacterized protein</fullName>
    </submittedName>
</protein>
<accession>A0A6C0DN07</accession>
<evidence type="ECO:0000313" key="2">
    <source>
        <dbReference type="EMBL" id="QHT16955.1"/>
    </source>
</evidence>